<dbReference type="OrthoDB" id="1854460at2759"/>
<evidence type="ECO:0000259" key="1">
    <source>
        <dbReference type="Pfam" id="PF14576"/>
    </source>
</evidence>
<evidence type="ECO:0000313" key="3">
    <source>
        <dbReference type="EMBL" id="RWR97002.1"/>
    </source>
</evidence>
<feature type="domain" description="Sieve element occlusion N-terminal" evidence="1">
    <location>
        <begin position="3"/>
        <end position="259"/>
    </location>
</feature>
<dbReference type="Pfam" id="PF14576">
    <property type="entry name" value="SEO_N"/>
    <property type="match status" value="1"/>
</dbReference>
<dbReference type="STRING" id="337451.A0A443Q1U4"/>
<proteinExistence type="predicted"/>
<comment type="caution">
    <text evidence="3">The sequence shown here is derived from an EMBL/GenBank/DDBJ whole genome shotgun (WGS) entry which is preliminary data.</text>
</comment>
<dbReference type="InterPro" id="IPR039299">
    <property type="entry name" value="SEOA"/>
</dbReference>
<dbReference type="PANTHER" id="PTHR33232:SF20">
    <property type="entry name" value="PROTEIN SIEVE ELEMENT OCCLUSION B-LIKE"/>
    <property type="match status" value="1"/>
</dbReference>
<feature type="domain" description="Sieve element occlusion C-terminal" evidence="2">
    <location>
        <begin position="410"/>
        <end position="640"/>
    </location>
</feature>
<accession>A0A443Q1U4</accession>
<protein>
    <submittedName>
        <fullName evidence="3">Protein SIEVE ELEMENT OCCLUSION B</fullName>
    </submittedName>
</protein>
<dbReference type="InterPro" id="IPR027944">
    <property type="entry name" value="SEO_C"/>
</dbReference>
<name>A0A443Q1U4_9MAGN</name>
<keyword evidence="4" id="KW-1185">Reference proteome</keyword>
<sequence length="642" mass="73185">MHADGREVEVRLILDVVEDVLKRSTPTIVVATSQETLDAIDEKAQRGELVGMLEALAYTIHKIACEISCKCTGGGDAHATTMALLNTLGSYSWDAKVVLALAAFAASFGEFWLTVQLHTVNPLAKSVALLKQLPNIFEHTEALKPKFDALNALIKAMLDVTKSIIELKELPQEYISPDTPAMLMAVSHIPTAVYWTIRGVVACSSQIVGLIGMGHEYITSTTEAWELSSLAHKVSNIYGHLRNQLIVCHQHIVKRLRIEIILIELPDLSDQRNYEVSIDILRRKIVILFISDIDILHEELAVLMQIYNESQHGKSERNFEVVWLPVVDRSVPWTETKQELFGHLASSMPWYSLHDPSLLEPAVYRYIKEVWHFAKKPLLVVLDGQGRVVCPNALHMIWIWGGLAFPFTSSREDMLWKEETWRIELLVDYIDPMMHQWIREGRFICLYGGEDLEWIRKFTSVMRKVAVEIGLPLEMIYVGKGNPKERVRKINTAITEEKLSSCWHDLVMIWFFWARLESMWYSKVQLGRTIENDAIMQEVMTMLTFDSSDEGWALISKGSTEMVKDHGKKMVDCLSSFDNWKENVEHDGFIAALAGALVPYHTDEHCTRLILPGTTGVIQEKVICAECRRPMEKYILYRCCLD</sequence>
<dbReference type="InterPro" id="IPR027942">
    <property type="entry name" value="SEO_N"/>
</dbReference>
<dbReference type="GO" id="GO:0010088">
    <property type="term" value="P:phloem development"/>
    <property type="evidence" value="ECO:0007669"/>
    <property type="project" value="InterPro"/>
</dbReference>
<gene>
    <name evidence="3" type="ORF">CKAN_02641000</name>
</gene>
<evidence type="ECO:0000313" key="4">
    <source>
        <dbReference type="Proteomes" id="UP000283530"/>
    </source>
</evidence>
<organism evidence="3 4">
    <name type="scientific">Cinnamomum micranthum f. kanehirae</name>
    <dbReference type="NCBI Taxonomy" id="337451"/>
    <lineage>
        <taxon>Eukaryota</taxon>
        <taxon>Viridiplantae</taxon>
        <taxon>Streptophyta</taxon>
        <taxon>Embryophyta</taxon>
        <taxon>Tracheophyta</taxon>
        <taxon>Spermatophyta</taxon>
        <taxon>Magnoliopsida</taxon>
        <taxon>Magnoliidae</taxon>
        <taxon>Laurales</taxon>
        <taxon>Lauraceae</taxon>
        <taxon>Cinnamomum</taxon>
    </lineage>
</organism>
<dbReference type="Gene3D" id="3.40.30.10">
    <property type="entry name" value="Glutaredoxin"/>
    <property type="match status" value="1"/>
</dbReference>
<dbReference type="Pfam" id="PF14577">
    <property type="entry name" value="SEO_C"/>
    <property type="match status" value="1"/>
</dbReference>
<evidence type="ECO:0000259" key="2">
    <source>
        <dbReference type="Pfam" id="PF14577"/>
    </source>
</evidence>
<dbReference type="EMBL" id="QPKB01000012">
    <property type="protein sequence ID" value="RWR97002.1"/>
    <property type="molecule type" value="Genomic_DNA"/>
</dbReference>
<dbReference type="Proteomes" id="UP000283530">
    <property type="component" value="Unassembled WGS sequence"/>
</dbReference>
<reference evidence="3 4" key="1">
    <citation type="journal article" date="2019" name="Nat. Plants">
        <title>Stout camphor tree genome fills gaps in understanding of flowering plant genome evolution.</title>
        <authorList>
            <person name="Chaw S.M."/>
            <person name="Liu Y.C."/>
            <person name="Wu Y.W."/>
            <person name="Wang H.Y."/>
            <person name="Lin C.I."/>
            <person name="Wu C.S."/>
            <person name="Ke H.M."/>
            <person name="Chang L.Y."/>
            <person name="Hsu C.Y."/>
            <person name="Yang H.T."/>
            <person name="Sudianto E."/>
            <person name="Hsu M.H."/>
            <person name="Wu K.P."/>
            <person name="Wang L.N."/>
            <person name="Leebens-Mack J.H."/>
            <person name="Tsai I.J."/>
        </authorList>
    </citation>
    <scope>NUCLEOTIDE SEQUENCE [LARGE SCALE GENOMIC DNA]</scope>
    <source>
        <strain evidence="4">cv. Chaw 1501</strain>
        <tissue evidence="3">Young leaves</tissue>
    </source>
</reference>
<dbReference type="AlphaFoldDB" id="A0A443Q1U4"/>
<dbReference type="PANTHER" id="PTHR33232">
    <property type="entry name" value="PROTEIN SIEVE ELEMENT OCCLUSION B-LIKE"/>
    <property type="match status" value="1"/>
</dbReference>